<accession>A0ABR3YFC9</accession>
<organism evidence="2 3">
    <name type="scientific">Ceratocystis pirilliformis</name>
    <dbReference type="NCBI Taxonomy" id="259994"/>
    <lineage>
        <taxon>Eukaryota</taxon>
        <taxon>Fungi</taxon>
        <taxon>Dikarya</taxon>
        <taxon>Ascomycota</taxon>
        <taxon>Pezizomycotina</taxon>
        <taxon>Sordariomycetes</taxon>
        <taxon>Hypocreomycetidae</taxon>
        <taxon>Microascales</taxon>
        <taxon>Ceratocystidaceae</taxon>
        <taxon>Ceratocystis</taxon>
    </lineage>
</organism>
<evidence type="ECO:0000256" key="1">
    <source>
        <dbReference type="SAM" id="MobiDB-lite"/>
    </source>
</evidence>
<name>A0ABR3YFC9_9PEZI</name>
<evidence type="ECO:0000313" key="2">
    <source>
        <dbReference type="EMBL" id="KAL1886937.1"/>
    </source>
</evidence>
<feature type="compositionally biased region" description="Basic and acidic residues" evidence="1">
    <location>
        <begin position="78"/>
        <end position="94"/>
    </location>
</feature>
<evidence type="ECO:0000313" key="3">
    <source>
        <dbReference type="Proteomes" id="UP001583280"/>
    </source>
</evidence>
<proteinExistence type="predicted"/>
<gene>
    <name evidence="2" type="ORF">Cpir12675_006833</name>
</gene>
<sequence>MHDREVGPTEDITVRADDKEWKAIFETKYYKNSAAVNNKAVEAILIRTVLHPVLGDTVDIDSFYFHFPTKGAQNPQDNHNDEPIDWGEELKKDEEGDWEDEEDEGAAMMDLFAEEEEQQSASLETLFTEIGDMISEAMENDQPPVSCR</sequence>
<protein>
    <submittedName>
        <fullName evidence="2">Uncharacterized protein</fullName>
    </submittedName>
</protein>
<feature type="region of interest" description="Disordered" evidence="1">
    <location>
        <begin position="69"/>
        <end position="103"/>
    </location>
</feature>
<dbReference type="Proteomes" id="UP001583280">
    <property type="component" value="Unassembled WGS sequence"/>
</dbReference>
<dbReference type="EMBL" id="JAWDJO010000388">
    <property type="protein sequence ID" value="KAL1886937.1"/>
    <property type="molecule type" value="Genomic_DNA"/>
</dbReference>
<reference evidence="2 3" key="1">
    <citation type="journal article" date="2024" name="IMA Fungus">
        <title>IMA Genome - F19 : A genome assembly and annotation guide to empower mycologists, including annotated draft genome sequences of Ceratocystis pirilliformis, Diaporthe australafricana, Fusarium ophioides, Paecilomyces lecythidis, and Sporothrix stenoceras.</title>
        <authorList>
            <person name="Aylward J."/>
            <person name="Wilson A.M."/>
            <person name="Visagie C.M."/>
            <person name="Spraker J."/>
            <person name="Barnes I."/>
            <person name="Buitendag C."/>
            <person name="Ceriani C."/>
            <person name="Del Mar Angel L."/>
            <person name="du Plessis D."/>
            <person name="Fuchs T."/>
            <person name="Gasser K."/>
            <person name="Kramer D."/>
            <person name="Li W."/>
            <person name="Munsamy K."/>
            <person name="Piso A."/>
            <person name="Price J.L."/>
            <person name="Sonnekus B."/>
            <person name="Thomas C."/>
            <person name="van der Nest A."/>
            <person name="van Dijk A."/>
            <person name="van Heerden A."/>
            <person name="van Vuuren N."/>
            <person name="Yilmaz N."/>
            <person name="Duong T.A."/>
            <person name="van der Merwe N.A."/>
            <person name="Wingfield M.J."/>
            <person name="Wingfield B.D."/>
        </authorList>
    </citation>
    <scope>NUCLEOTIDE SEQUENCE [LARGE SCALE GENOMIC DNA]</scope>
    <source>
        <strain evidence="2 3">CMW 12675</strain>
    </source>
</reference>
<keyword evidence="3" id="KW-1185">Reference proteome</keyword>
<comment type="caution">
    <text evidence="2">The sequence shown here is derived from an EMBL/GenBank/DDBJ whole genome shotgun (WGS) entry which is preliminary data.</text>
</comment>